<protein>
    <recommendedName>
        <fullName evidence="3">Large ribosomal subunit protein uL15/eL18 domain-containing protein</fullName>
    </recommendedName>
</protein>
<evidence type="ECO:0000256" key="1">
    <source>
        <dbReference type="ARBA" id="ARBA00022980"/>
    </source>
</evidence>
<comment type="caution">
    <text evidence="4">The sequence shown here is derived from an EMBL/GenBank/DDBJ whole genome shotgun (WGS) entry which is preliminary data.</text>
</comment>
<proteinExistence type="predicted"/>
<accession>X1HDS5</accession>
<evidence type="ECO:0000256" key="2">
    <source>
        <dbReference type="ARBA" id="ARBA00023274"/>
    </source>
</evidence>
<feature type="domain" description="Large ribosomal subunit protein uL15/eL18" evidence="3">
    <location>
        <begin position="3"/>
        <end position="30"/>
    </location>
</feature>
<keyword evidence="2" id="KW-0687">Ribonucleoprotein</keyword>
<dbReference type="InterPro" id="IPR021131">
    <property type="entry name" value="Ribosomal_uL15/eL18"/>
</dbReference>
<keyword evidence="1" id="KW-0689">Ribosomal protein</keyword>
<feature type="non-terminal residue" evidence="4">
    <location>
        <position position="1"/>
    </location>
</feature>
<reference evidence="4" key="1">
    <citation type="journal article" date="2014" name="Front. Microbiol.">
        <title>High frequency of phylogenetically diverse reductive dehalogenase-homologous genes in deep subseafloor sedimentary metagenomes.</title>
        <authorList>
            <person name="Kawai M."/>
            <person name="Futagami T."/>
            <person name="Toyoda A."/>
            <person name="Takaki Y."/>
            <person name="Nishi S."/>
            <person name="Hori S."/>
            <person name="Arai W."/>
            <person name="Tsubouchi T."/>
            <person name="Morono Y."/>
            <person name="Uchiyama I."/>
            <person name="Ito T."/>
            <person name="Fujiyama A."/>
            <person name="Inagaki F."/>
            <person name="Takami H."/>
        </authorList>
    </citation>
    <scope>NUCLEOTIDE SEQUENCE</scope>
    <source>
        <strain evidence="4">Expedition CK06-06</strain>
    </source>
</reference>
<dbReference type="GO" id="GO:1990904">
    <property type="term" value="C:ribonucleoprotein complex"/>
    <property type="evidence" value="ECO:0007669"/>
    <property type="project" value="UniProtKB-KW"/>
</dbReference>
<dbReference type="InterPro" id="IPR036227">
    <property type="entry name" value="Ribosomal_uL15/eL18_sf"/>
</dbReference>
<organism evidence="4">
    <name type="scientific">marine sediment metagenome</name>
    <dbReference type="NCBI Taxonomy" id="412755"/>
    <lineage>
        <taxon>unclassified sequences</taxon>
        <taxon>metagenomes</taxon>
        <taxon>ecological metagenomes</taxon>
    </lineage>
</organism>
<evidence type="ECO:0000313" key="4">
    <source>
        <dbReference type="EMBL" id="GAH68361.1"/>
    </source>
</evidence>
<dbReference type="GO" id="GO:0005840">
    <property type="term" value="C:ribosome"/>
    <property type="evidence" value="ECO:0007669"/>
    <property type="project" value="UniProtKB-KW"/>
</dbReference>
<name>X1HDS5_9ZZZZ</name>
<dbReference type="Pfam" id="PF00828">
    <property type="entry name" value="Ribosomal_L27A"/>
    <property type="match status" value="1"/>
</dbReference>
<evidence type="ECO:0000259" key="3">
    <source>
        <dbReference type="Pfam" id="PF00828"/>
    </source>
</evidence>
<gene>
    <name evidence="4" type="ORF">S03H2_48926</name>
</gene>
<dbReference type="EMBL" id="BARU01030884">
    <property type="protein sequence ID" value="GAH68361.1"/>
    <property type="molecule type" value="Genomic_DNA"/>
</dbReference>
<dbReference type="AlphaFoldDB" id="X1HDS5"/>
<dbReference type="SUPFAM" id="SSF52080">
    <property type="entry name" value="Ribosomal proteins L15p and L18e"/>
    <property type="match status" value="1"/>
</dbReference>
<sequence length="55" mass="5961">GSVLSSGKLNHPVTIAALKITEQAKEKIHATKSKFLTIHELLGSNHEVGKMKIII</sequence>
<dbReference type="Gene3D" id="3.100.10.10">
    <property type="match status" value="1"/>
</dbReference>